<evidence type="ECO:0000313" key="10">
    <source>
        <dbReference type="Proteomes" id="UP001500212"/>
    </source>
</evidence>
<dbReference type="Gene3D" id="3.40.50.2300">
    <property type="match status" value="1"/>
</dbReference>
<dbReference type="Proteomes" id="UP001500212">
    <property type="component" value="Unassembled WGS sequence"/>
</dbReference>
<gene>
    <name evidence="9" type="ORF">GCM10023195_31910</name>
</gene>
<proteinExistence type="predicted"/>
<dbReference type="InterPro" id="IPR011006">
    <property type="entry name" value="CheY-like_superfamily"/>
</dbReference>
<dbReference type="SMART" id="SM00421">
    <property type="entry name" value="HTH_LUXR"/>
    <property type="match status" value="1"/>
</dbReference>
<dbReference type="PANTHER" id="PTHR43214:SF24">
    <property type="entry name" value="TRANSCRIPTIONAL REGULATORY PROTEIN NARL-RELATED"/>
    <property type="match status" value="1"/>
</dbReference>
<dbReference type="Pfam" id="PF00072">
    <property type="entry name" value="Response_reg"/>
    <property type="match status" value="1"/>
</dbReference>
<dbReference type="SMART" id="SM00448">
    <property type="entry name" value="REC"/>
    <property type="match status" value="1"/>
</dbReference>
<evidence type="ECO:0000256" key="4">
    <source>
        <dbReference type="ARBA" id="ARBA00023163"/>
    </source>
</evidence>
<evidence type="ECO:0000259" key="7">
    <source>
        <dbReference type="PROSITE" id="PS50043"/>
    </source>
</evidence>
<dbReference type="RefSeq" id="WP_345354168.1">
    <property type="nucleotide sequence ID" value="NZ_BAABHJ010000008.1"/>
</dbReference>
<evidence type="ECO:0000256" key="6">
    <source>
        <dbReference type="SAM" id="MobiDB-lite"/>
    </source>
</evidence>
<evidence type="ECO:0000256" key="1">
    <source>
        <dbReference type="ARBA" id="ARBA00022553"/>
    </source>
</evidence>
<dbReference type="CDD" id="cd17535">
    <property type="entry name" value="REC_NarL-like"/>
    <property type="match status" value="1"/>
</dbReference>
<sequence>MRVLVCDRLSIVRHGLSALLAAEEDIEVIDETGSGIDAMVLARRHQPHVVVTGLALDGISGLELVRRLNQEDLDPKPRVVVLSMMENEDTISRVLHAGANGLLVKEVTREQLGSAVRAAADGQTMLAPQVATRLVDWFRRQEAPTETPLQSEVESLTAREREVLTLFARGLSIEDVAAELFIGTTTVRTHVYRLRCKLGLKDRAQLVSFAYRAGLMQEARRLGPGGSDRSPADGPSGRRTAPGADRKSRPPVDGPPRRTPVNGRVANGRPPVDGPARGTSVNRRAMNGRPSHDGSPGSGMVNGRADKTEHSTRAARTRT</sequence>
<keyword evidence="2" id="KW-0805">Transcription regulation</keyword>
<dbReference type="InterPro" id="IPR016032">
    <property type="entry name" value="Sig_transdc_resp-reg_C-effctor"/>
</dbReference>
<feature type="domain" description="Response regulatory" evidence="8">
    <location>
        <begin position="2"/>
        <end position="120"/>
    </location>
</feature>
<dbReference type="PRINTS" id="PR00038">
    <property type="entry name" value="HTHLUXR"/>
</dbReference>
<dbReference type="InterPro" id="IPR039420">
    <property type="entry name" value="WalR-like"/>
</dbReference>
<dbReference type="SUPFAM" id="SSF46894">
    <property type="entry name" value="C-terminal effector domain of the bipartite response regulators"/>
    <property type="match status" value="1"/>
</dbReference>
<evidence type="ECO:0000256" key="3">
    <source>
        <dbReference type="ARBA" id="ARBA00023125"/>
    </source>
</evidence>
<keyword evidence="1" id="KW-0597">Phosphoprotein</keyword>
<feature type="region of interest" description="Disordered" evidence="6">
    <location>
        <begin position="220"/>
        <end position="319"/>
    </location>
</feature>
<accession>A0ABP8TL30</accession>
<dbReference type="PANTHER" id="PTHR43214">
    <property type="entry name" value="TWO-COMPONENT RESPONSE REGULATOR"/>
    <property type="match status" value="1"/>
</dbReference>
<dbReference type="InterPro" id="IPR058245">
    <property type="entry name" value="NreC/VraR/RcsB-like_REC"/>
</dbReference>
<comment type="caution">
    <text evidence="5">Lacks conserved residue(s) required for the propagation of feature annotation.</text>
</comment>
<dbReference type="PROSITE" id="PS50110">
    <property type="entry name" value="RESPONSE_REGULATORY"/>
    <property type="match status" value="1"/>
</dbReference>
<reference evidence="10" key="1">
    <citation type="journal article" date="2019" name="Int. J. Syst. Evol. Microbiol.">
        <title>The Global Catalogue of Microorganisms (GCM) 10K type strain sequencing project: providing services to taxonomists for standard genome sequencing and annotation.</title>
        <authorList>
            <consortium name="The Broad Institute Genomics Platform"/>
            <consortium name="The Broad Institute Genome Sequencing Center for Infectious Disease"/>
            <person name="Wu L."/>
            <person name="Ma J."/>
        </authorList>
    </citation>
    <scope>NUCLEOTIDE SEQUENCE [LARGE SCALE GENOMIC DNA]</scope>
    <source>
        <strain evidence="10">JCM 17938</strain>
    </source>
</reference>
<keyword evidence="3" id="KW-0238">DNA-binding</keyword>
<dbReference type="CDD" id="cd06170">
    <property type="entry name" value="LuxR_C_like"/>
    <property type="match status" value="1"/>
</dbReference>
<keyword evidence="4" id="KW-0804">Transcription</keyword>
<feature type="domain" description="HTH luxR-type" evidence="7">
    <location>
        <begin position="149"/>
        <end position="214"/>
    </location>
</feature>
<protein>
    <recommendedName>
        <fullName evidence="11">DNA-binding response regulator</fullName>
    </recommendedName>
</protein>
<evidence type="ECO:0000313" key="9">
    <source>
        <dbReference type="EMBL" id="GAA4608195.1"/>
    </source>
</evidence>
<name>A0ABP8TL30_9ACTN</name>
<evidence type="ECO:0000256" key="5">
    <source>
        <dbReference type="PROSITE-ProRule" id="PRU00169"/>
    </source>
</evidence>
<evidence type="ECO:0008006" key="11">
    <source>
        <dbReference type="Google" id="ProtNLM"/>
    </source>
</evidence>
<dbReference type="InterPro" id="IPR000792">
    <property type="entry name" value="Tscrpt_reg_LuxR_C"/>
</dbReference>
<keyword evidence="10" id="KW-1185">Reference proteome</keyword>
<comment type="caution">
    <text evidence="9">The sequence shown here is derived from an EMBL/GenBank/DDBJ whole genome shotgun (WGS) entry which is preliminary data.</text>
</comment>
<evidence type="ECO:0000256" key="2">
    <source>
        <dbReference type="ARBA" id="ARBA00023015"/>
    </source>
</evidence>
<dbReference type="PROSITE" id="PS50043">
    <property type="entry name" value="HTH_LUXR_2"/>
    <property type="match status" value="1"/>
</dbReference>
<organism evidence="9 10">
    <name type="scientific">Actinoallomurus liliacearum</name>
    <dbReference type="NCBI Taxonomy" id="1080073"/>
    <lineage>
        <taxon>Bacteria</taxon>
        <taxon>Bacillati</taxon>
        <taxon>Actinomycetota</taxon>
        <taxon>Actinomycetes</taxon>
        <taxon>Streptosporangiales</taxon>
        <taxon>Thermomonosporaceae</taxon>
        <taxon>Actinoallomurus</taxon>
    </lineage>
</organism>
<dbReference type="InterPro" id="IPR001789">
    <property type="entry name" value="Sig_transdc_resp-reg_receiver"/>
</dbReference>
<dbReference type="Pfam" id="PF00196">
    <property type="entry name" value="GerE"/>
    <property type="match status" value="1"/>
</dbReference>
<evidence type="ECO:0000259" key="8">
    <source>
        <dbReference type="PROSITE" id="PS50110"/>
    </source>
</evidence>
<dbReference type="EMBL" id="BAABHJ010000008">
    <property type="protein sequence ID" value="GAA4608195.1"/>
    <property type="molecule type" value="Genomic_DNA"/>
</dbReference>
<dbReference type="SUPFAM" id="SSF52172">
    <property type="entry name" value="CheY-like"/>
    <property type="match status" value="1"/>
</dbReference>